<name>A0A7H1BBG0_9ACTN</name>
<dbReference type="Gene3D" id="3.40.50.300">
    <property type="entry name" value="P-loop containing nucleotide triphosphate hydrolases"/>
    <property type="match status" value="1"/>
</dbReference>
<evidence type="ECO:0000256" key="3">
    <source>
        <dbReference type="ARBA" id="ARBA00023012"/>
    </source>
</evidence>
<dbReference type="Gene3D" id="1.25.40.10">
    <property type="entry name" value="Tetratricopeptide repeat domain"/>
    <property type="match status" value="2"/>
</dbReference>
<dbReference type="SUPFAM" id="SSF52540">
    <property type="entry name" value="P-loop containing nucleoside triphosphate hydrolases"/>
    <property type="match status" value="1"/>
</dbReference>
<dbReference type="SMART" id="SM01043">
    <property type="entry name" value="BTAD"/>
    <property type="match status" value="1"/>
</dbReference>
<dbReference type="KEGG" id="sxn:IAG42_22435"/>
<dbReference type="EMBL" id="CP061281">
    <property type="protein sequence ID" value="QNS06065.1"/>
    <property type="molecule type" value="Genomic_DNA"/>
</dbReference>
<dbReference type="InterPro" id="IPR027417">
    <property type="entry name" value="P-loop_NTPase"/>
</dbReference>
<evidence type="ECO:0000256" key="2">
    <source>
        <dbReference type="ARBA" id="ARBA00022737"/>
    </source>
</evidence>
<evidence type="ECO:0000256" key="7">
    <source>
        <dbReference type="PROSITE-ProRule" id="PRU01091"/>
    </source>
</evidence>
<dbReference type="PANTHER" id="PTHR35807">
    <property type="entry name" value="TRANSCRIPTIONAL REGULATOR REDD-RELATED"/>
    <property type="match status" value="1"/>
</dbReference>
<keyword evidence="5 7" id="KW-0238">DNA-binding</keyword>
<dbReference type="Pfam" id="PF00931">
    <property type="entry name" value="NB-ARC"/>
    <property type="match status" value="1"/>
</dbReference>
<proteinExistence type="inferred from homology"/>
<dbReference type="Gene3D" id="1.10.8.430">
    <property type="entry name" value="Helical domain of apoptotic protease-activating factors"/>
    <property type="match status" value="1"/>
</dbReference>
<dbReference type="PANTHER" id="PTHR35807:SF1">
    <property type="entry name" value="TRANSCRIPTIONAL REGULATOR REDD"/>
    <property type="match status" value="1"/>
</dbReference>
<accession>A0A7H1BBG0</accession>
<dbReference type="InterPro" id="IPR016032">
    <property type="entry name" value="Sig_transdc_resp-reg_C-effctor"/>
</dbReference>
<dbReference type="GO" id="GO:0006355">
    <property type="term" value="P:regulation of DNA-templated transcription"/>
    <property type="evidence" value="ECO:0007669"/>
    <property type="project" value="InterPro"/>
</dbReference>
<keyword evidence="6" id="KW-0804">Transcription</keyword>
<dbReference type="InterPro" id="IPR036388">
    <property type="entry name" value="WH-like_DNA-bd_sf"/>
</dbReference>
<dbReference type="GO" id="GO:0003677">
    <property type="term" value="F:DNA binding"/>
    <property type="evidence" value="ECO:0007669"/>
    <property type="project" value="UniProtKB-UniRule"/>
</dbReference>
<dbReference type="GO" id="GO:0000160">
    <property type="term" value="P:phosphorelay signal transduction system"/>
    <property type="evidence" value="ECO:0007669"/>
    <property type="project" value="UniProtKB-KW"/>
</dbReference>
<dbReference type="RefSeq" id="WP_188338749.1">
    <property type="nucleotide sequence ID" value="NZ_CP061281.1"/>
</dbReference>
<feature type="domain" description="OmpR/PhoB-type" evidence="8">
    <location>
        <begin position="1"/>
        <end position="91"/>
    </location>
</feature>
<dbReference type="PROSITE" id="PS51755">
    <property type="entry name" value="OMPR_PHOB"/>
    <property type="match status" value="1"/>
</dbReference>
<dbReference type="InterPro" id="IPR005158">
    <property type="entry name" value="BTAD"/>
</dbReference>
<dbReference type="GO" id="GO:0043531">
    <property type="term" value="F:ADP binding"/>
    <property type="evidence" value="ECO:0007669"/>
    <property type="project" value="InterPro"/>
</dbReference>
<dbReference type="CDD" id="cd15831">
    <property type="entry name" value="BTAD"/>
    <property type="match status" value="1"/>
</dbReference>
<dbReference type="Pfam" id="PF00486">
    <property type="entry name" value="Trans_reg_C"/>
    <property type="match status" value="1"/>
</dbReference>
<keyword evidence="10" id="KW-1185">Reference proteome</keyword>
<protein>
    <submittedName>
        <fullName evidence="9">Winged helix-turn-helix domain-containing protein</fullName>
    </submittedName>
</protein>
<feature type="DNA-binding region" description="OmpR/PhoB-type" evidence="7">
    <location>
        <begin position="1"/>
        <end position="91"/>
    </location>
</feature>
<dbReference type="InterPro" id="IPR002182">
    <property type="entry name" value="NB-ARC"/>
</dbReference>
<dbReference type="Pfam" id="PF03704">
    <property type="entry name" value="BTAD"/>
    <property type="match status" value="1"/>
</dbReference>
<evidence type="ECO:0000256" key="6">
    <source>
        <dbReference type="ARBA" id="ARBA00023163"/>
    </source>
</evidence>
<sequence length="889" mass="94903">MRFRVLGPIRMTPATPSAAKPRAVLATLLIQANSVVSTHTLIDELWGTEPPRTATTTLQVYVSQLRKALLEGAPDGRQPLLTRPPGYLLQVGTDDLDLLAFEALREQGRAAHAREDHAEASRLFKDALDLWTGPALSGIPHGTTLESSAIRLDELRAEVLEQRIAADLRLGRHQELIGELRSLVHDHPLRETVHCHLMVALYRSGRQSDALEVHRRARRALVAELGVEPGPVMSRLQERILAGDPQLAWQGDSGPARALRPPAAAPVVRLPAPVADFTGRAAQLALGHRFLAAAGPETGRVLAVSGRAGVGKTALVGRLAHEAAGQFPDGRLLMALRDSGGRPLDPPAVLSTLVRRLGAPPAGAPGPARAAAGAPGGTIDGADGAGLDEVLYARTRGRRILVVLDDVVSEAQVRPLLTAAPDLTVMLTGRQALGALEEARHLVLDVFEPAEALELLTRCGGEAVRAAPRDAAEIARLCGNLPLALRVAAAGLAARPHWKAADLVARLADERTRLAALAVGDLDVRGSLLAAYRQAGVQERLAFRLLGLAPLPDFPLWSAAALLACPPPEAERYLEELVRGRLLEARPAPGRLTPVRYGFHPLLRSLSLELLGAGSPGATDRLCRAFLALARYADHRLAPGRDRLAAPVEPPAGIDPHELVGEAALSWFQEESAGLLEAVRRAHTDGLWELCSGLAAASAGYYEAGAVWDDWELSHGLGLDAARQAGDARAEAVLLQSLADLDWQRQLPTAALDRYRLAWHLFTQAGDRVSAARCLSGEADVLLGQGRVPRAERGYVRALSGARTTGDARGAAHALRGLALVALREGRSEEALARLAECERWARRTGDRRWQEYALRTTRAVAAGAAPAGRPLEVRPGMWLLSAPETAPA</sequence>
<comment type="similarity">
    <text evidence="1">Belongs to the AfsR/DnrI/RedD regulatory family.</text>
</comment>
<dbReference type="InterPro" id="IPR001867">
    <property type="entry name" value="OmpR/PhoB-type_DNA-bd"/>
</dbReference>
<evidence type="ECO:0000259" key="8">
    <source>
        <dbReference type="PROSITE" id="PS51755"/>
    </source>
</evidence>
<dbReference type="InterPro" id="IPR051677">
    <property type="entry name" value="AfsR-DnrI-RedD_regulator"/>
</dbReference>
<organism evidence="9 10">
    <name type="scientific">Streptomyces xanthii</name>
    <dbReference type="NCBI Taxonomy" id="2768069"/>
    <lineage>
        <taxon>Bacteria</taxon>
        <taxon>Bacillati</taxon>
        <taxon>Actinomycetota</taxon>
        <taxon>Actinomycetes</taxon>
        <taxon>Kitasatosporales</taxon>
        <taxon>Streptomycetaceae</taxon>
        <taxon>Streptomyces</taxon>
    </lineage>
</organism>
<dbReference type="SMART" id="SM00862">
    <property type="entry name" value="Trans_reg_C"/>
    <property type="match status" value="1"/>
</dbReference>
<gene>
    <name evidence="9" type="ORF">IAG42_22435</name>
</gene>
<dbReference type="SUPFAM" id="SSF46894">
    <property type="entry name" value="C-terminal effector domain of the bipartite response regulators"/>
    <property type="match status" value="1"/>
</dbReference>
<dbReference type="PRINTS" id="PR00364">
    <property type="entry name" value="DISEASERSIST"/>
</dbReference>
<evidence type="ECO:0000313" key="9">
    <source>
        <dbReference type="EMBL" id="QNS06065.1"/>
    </source>
</evidence>
<dbReference type="AlphaFoldDB" id="A0A7H1BBG0"/>
<keyword evidence="3" id="KW-0902">Two-component regulatory system</keyword>
<keyword evidence="4" id="KW-0805">Transcription regulation</keyword>
<evidence type="ECO:0000256" key="1">
    <source>
        <dbReference type="ARBA" id="ARBA00005820"/>
    </source>
</evidence>
<reference evidence="9 10" key="1">
    <citation type="submission" date="2020-09" db="EMBL/GenBank/DDBJ databases">
        <title>A novel species.</title>
        <authorList>
            <person name="Gao J."/>
        </authorList>
    </citation>
    <scope>NUCLEOTIDE SEQUENCE [LARGE SCALE GENOMIC DNA]</scope>
    <source>
        <strain evidence="9 10">CRXT-Y-14</strain>
    </source>
</reference>
<dbReference type="InterPro" id="IPR042197">
    <property type="entry name" value="Apaf_helical"/>
</dbReference>
<evidence type="ECO:0000256" key="4">
    <source>
        <dbReference type="ARBA" id="ARBA00023015"/>
    </source>
</evidence>
<evidence type="ECO:0000313" key="10">
    <source>
        <dbReference type="Proteomes" id="UP000516428"/>
    </source>
</evidence>
<keyword evidence="2" id="KW-0677">Repeat</keyword>
<dbReference type="Proteomes" id="UP000516428">
    <property type="component" value="Chromosome"/>
</dbReference>
<dbReference type="SUPFAM" id="SSF48452">
    <property type="entry name" value="TPR-like"/>
    <property type="match status" value="2"/>
</dbReference>
<evidence type="ECO:0000256" key="5">
    <source>
        <dbReference type="ARBA" id="ARBA00023125"/>
    </source>
</evidence>
<dbReference type="InterPro" id="IPR011990">
    <property type="entry name" value="TPR-like_helical_dom_sf"/>
</dbReference>
<dbReference type="Gene3D" id="1.10.10.10">
    <property type="entry name" value="Winged helix-like DNA-binding domain superfamily/Winged helix DNA-binding domain"/>
    <property type="match status" value="1"/>
</dbReference>